<dbReference type="Proteomes" id="UP000551501">
    <property type="component" value="Unassembled WGS sequence"/>
</dbReference>
<dbReference type="Gene3D" id="3.40.50.1820">
    <property type="entry name" value="alpha/beta hydrolase"/>
    <property type="match status" value="1"/>
</dbReference>
<accession>A0A840F843</accession>
<evidence type="ECO:0000313" key="4">
    <source>
        <dbReference type="Proteomes" id="UP000551501"/>
    </source>
</evidence>
<proteinExistence type="predicted"/>
<reference evidence="3 4" key="1">
    <citation type="submission" date="2020-08" db="EMBL/GenBank/DDBJ databases">
        <title>Sequencing the genomes of 1000 actinobacteria strains.</title>
        <authorList>
            <person name="Klenk H.-P."/>
        </authorList>
    </citation>
    <scope>NUCLEOTIDE SEQUENCE [LARGE SCALE GENOMIC DNA]</scope>
    <source>
        <strain evidence="3 4">DSM 45298</strain>
    </source>
</reference>
<dbReference type="GO" id="GO:0016787">
    <property type="term" value="F:hydrolase activity"/>
    <property type="evidence" value="ECO:0007669"/>
    <property type="project" value="UniProtKB-KW"/>
</dbReference>
<organism evidence="3 4">
    <name type="scientific">Gordonia humi</name>
    <dbReference type="NCBI Taxonomy" id="686429"/>
    <lineage>
        <taxon>Bacteria</taxon>
        <taxon>Bacillati</taxon>
        <taxon>Actinomycetota</taxon>
        <taxon>Actinomycetes</taxon>
        <taxon>Mycobacteriales</taxon>
        <taxon>Gordoniaceae</taxon>
        <taxon>Gordonia</taxon>
    </lineage>
</organism>
<dbReference type="EMBL" id="JACIFP010000002">
    <property type="protein sequence ID" value="MBB4138056.1"/>
    <property type="molecule type" value="Genomic_DNA"/>
</dbReference>
<feature type="domain" description="Alpha/beta hydrolase fold-3" evidence="2">
    <location>
        <begin position="2"/>
        <end position="86"/>
    </location>
</feature>
<comment type="caution">
    <text evidence="3">The sequence shown here is derived from an EMBL/GenBank/DDBJ whole genome shotgun (WGS) entry which is preliminary data.</text>
</comment>
<dbReference type="InterPro" id="IPR013094">
    <property type="entry name" value="AB_hydrolase_3"/>
</dbReference>
<evidence type="ECO:0000259" key="2">
    <source>
        <dbReference type="Pfam" id="PF07859"/>
    </source>
</evidence>
<evidence type="ECO:0000256" key="1">
    <source>
        <dbReference type="ARBA" id="ARBA00022801"/>
    </source>
</evidence>
<protein>
    <submittedName>
        <fullName evidence="3">Acetyl esterase/lipase</fullName>
    </submittedName>
</protein>
<sequence length="94" mass="10014">MYYLHGGGMMLGDRLGGVEILAEWLLRYDAIAVSVDYRLAPEHQDPIPVEDCYAGLVWTRDHADELGIDPDRLVIVGSSAGGGLAAGHGPAGPR</sequence>
<dbReference type="AlphaFoldDB" id="A0A840F843"/>
<dbReference type="InterPro" id="IPR029058">
    <property type="entry name" value="AB_hydrolase_fold"/>
</dbReference>
<dbReference type="PANTHER" id="PTHR48081">
    <property type="entry name" value="AB HYDROLASE SUPERFAMILY PROTEIN C4A8.06C"/>
    <property type="match status" value="1"/>
</dbReference>
<name>A0A840F843_9ACTN</name>
<evidence type="ECO:0000313" key="3">
    <source>
        <dbReference type="EMBL" id="MBB4138056.1"/>
    </source>
</evidence>
<dbReference type="SUPFAM" id="SSF53474">
    <property type="entry name" value="alpha/beta-Hydrolases"/>
    <property type="match status" value="1"/>
</dbReference>
<dbReference type="Pfam" id="PF07859">
    <property type="entry name" value="Abhydrolase_3"/>
    <property type="match status" value="1"/>
</dbReference>
<dbReference type="PANTHER" id="PTHR48081:SF8">
    <property type="entry name" value="ALPHA_BETA HYDROLASE FOLD-3 DOMAIN-CONTAINING PROTEIN-RELATED"/>
    <property type="match status" value="1"/>
</dbReference>
<gene>
    <name evidence="3" type="ORF">BKA16_004681</name>
</gene>
<dbReference type="RefSeq" id="WP_221247661.1">
    <property type="nucleotide sequence ID" value="NZ_BAABHL010000075.1"/>
</dbReference>
<keyword evidence="4" id="KW-1185">Reference proteome</keyword>
<dbReference type="InterPro" id="IPR050300">
    <property type="entry name" value="GDXG_lipolytic_enzyme"/>
</dbReference>
<keyword evidence="1" id="KW-0378">Hydrolase</keyword>